<dbReference type="RefSeq" id="WP_120645247.1">
    <property type="nucleotide sequence ID" value="NZ_RAWB01000235.1"/>
</dbReference>
<keyword evidence="5" id="KW-1185">Reference proteome</keyword>
<dbReference type="Gene3D" id="3.40.1550.10">
    <property type="entry name" value="CheC-like"/>
    <property type="match status" value="1"/>
</dbReference>
<name>A0A3A8PII4_9BACT</name>
<dbReference type="Proteomes" id="UP000272888">
    <property type="component" value="Unassembled WGS sequence"/>
</dbReference>
<dbReference type="InterPro" id="IPR028976">
    <property type="entry name" value="CheC-like_sf"/>
</dbReference>
<dbReference type="InterPro" id="IPR007597">
    <property type="entry name" value="CheC"/>
</dbReference>
<dbReference type="GO" id="GO:0006935">
    <property type="term" value="P:chemotaxis"/>
    <property type="evidence" value="ECO:0007669"/>
    <property type="project" value="UniProtKB-KW"/>
</dbReference>
<evidence type="ECO:0000313" key="4">
    <source>
        <dbReference type="EMBL" id="RKH55829.1"/>
    </source>
</evidence>
<feature type="domain" description="CheC-like protein" evidence="3">
    <location>
        <begin position="10"/>
        <end position="43"/>
    </location>
</feature>
<dbReference type="InterPro" id="IPR050992">
    <property type="entry name" value="CheZ_family_phosphatases"/>
</dbReference>
<dbReference type="EMBL" id="RAWB01000235">
    <property type="protein sequence ID" value="RKH55829.1"/>
    <property type="molecule type" value="Genomic_DNA"/>
</dbReference>
<keyword evidence="2" id="KW-0378">Hydrolase</keyword>
<keyword evidence="1" id="KW-0145">Chemotaxis</keyword>
<dbReference type="CDD" id="cd17909">
    <property type="entry name" value="CheC_ClassI"/>
    <property type="match status" value="1"/>
</dbReference>
<accession>A0A3A8PII4</accession>
<protein>
    <submittedName>
        <fullName evidence="4">Fibril biogenesis regulator DifG</fullName>
    </submittedName>
</protein>
<dbReference type="GO" id="GO:0016787">
    <property type="term" value="F:hydrolase activity"/>
    <property type="evidence" value="ECO:0007669"/>
    <property type="project" value="UniProtKB-KW"/>
</dbReference>
<dbReference type="PANTHER" id="PTHR43693:SF1">
    <property type="entry name" value="PROTEIN PHOSPHATASE CHEZ"/>
    <property type="match status" value="1"/>
</dbReference>
<dbReference type="PANTHER" id="PTHR43693">
    <property type="entry name" value="PROTEIN PHOSPHATASE CHEZ"/>
    <property type="match status" value="1"/>
</dbReference>
<evidence type="ECO:0000256" key="1">
    <source>
        <dbReference type="ARBA" id="ARBA00022500"/>
    </source>
</evidence>
<proteinExistence type="predicted"/>
<evidence type="ECO:0000256" key="2">
    <source>
        <dbReference type="ARBA" id="ARBA00022801"/>
    </source>
</evidence>
<evidence type="ECO:0000313" key="5">
    <source>
        <dbReference type="Proteomes" id="UP000272888"/>
    </source>
</evidence>
<dbReference type="AlphaFoldDB" id="A0A3A8PII4"/>
<organism evidence="4 5">
    <name type="scientific">Corallococcus llansteffanensis</name>
    <dbReference type="NCBI Taxonomy" id="2316731"/>
    <lineage>
        <taxon>Bacteria</taxon>
        <taxon>Pseudomonadati</taxon>
        <taxon>Myxococcota</taxon>
        <taxon>Myxococcia</taxon>
        <taxon>Myxococcales</taxon>
        <taxon>Cystobacterineae</taxon>
        <taxon>Myxococcaceae</taxon>
        <taxon>Corallococcus</taxon>
    </lineage>
</organism>
<comment type="caution">
    <text evidence="4">The sequence shown here is derived from an EMBL/GenBank/DDBJ whole genome shotgun (WGS) entry which is preliminary data.</text>
</comment>
<reference evidence="5" key="1">
    <citation type="submission" date="2018-09" db="EMBL/GenBank/DDBJ databases">
        <authorList>
            <person name="Livingstone P.G."/>
            <person name="Whitworth D.E."/>
        </authorList>
    </citation>
    <scope>NUCLEOTIDE SEQUENCE [LARGE SCALE GENOMIC DNA]</scope>
    <source>
        <strain evidence="5">CA051B</strain>
    </source>
</reference>
<dbReference type="Pfam" id="PF04509">
    <property type="entry name" value="CheC"/>
    <property type="match status" value="1"/>
</dbReference>
<gene>
    <name evidence="4" type="ORF">D7V93_21790</name>
</gene>
<evidence type="ECO:0000259" key="3">
    <source>
        <dbReference type="Pfam" id="PF04509"/>
    </source>
</evidence>
<sequence length="204" mass="20643">MSPPLPSDAQLDALREVANIGCGHGANALARLVGGRVDLSLPEVRLTNVAEGPALLGDDGPSVAVRLGMTGELRGALVLVLPARDGEALESVLVRGQPAAPEERESALAEAANIIASACLSAIGRLTGWRLLPTVPQLERGPVRPVLAGVLGEVQSGPGPVVVLGARFTATPPPSGTSATSVGGQMLLVLERGSTQALLARLGL</sequence>
<dbReference type="SUPFAM" id="SSF103039">
    <property type="entry name" value="CheC-like"/>
    <property type="match status" value="1"/>
</dbReference>